<dbReference type="RefSeq" id="XP_030851352.1">
    <property type="nucleotide sequence ID" value="XM_030995492.1"/>
</dbReference>
<accession>A0A7M7PJP6</accession>
<dbReference type="InterPro" id="IPR001678">
    <property type="entry name" value="MeTrfase_RsmB-F_NOP2_dom"/>
</dbReference>
<comment type="catalytic activity">
    <reaction evidence="10">
        <text>a cytidine in rRNA + S-adenosyl-L-methionine = a 5-methylcytidine in rRNA + S-adenosyl-L-homocysteine + H(+)</text>
        <dbReference type="Rhea" id="RHEA:61484"/>
        <dbReference type="Rhea" id="RHEA-COMP:15836"/>
        <dbReference type="Rhea" id="RHEA-COMP:15837"/>
        <dbReference type="ChEBI" id="CHEBI:15378"/>
        <dbReference type="ChEBI" id="CHEBI:57856"/>
        <dbReference type="ChEBI" id="CHEBI:59789"/>
        <dbReference type="ChEBI" id="CHEBI:74483"/>
        <dbReference type="ChEBI" id="CHEBI:82748"/>
    </reaction>
</comment>
<evidence type="ECO:0000259" key="13">
    <source>
        <dbReference type="PROSITE" id="PS51686"/>
    </source>
</evidence>
<dbReference type="PANTHER" id="PTHR22808">
    <property type="entry name" value="NCL1 YEAST -RELATED NOL1/NOP2/FMU SUN DOMAIN-CONTAINING"/>
    <property type="match status" value="1"/>
</dbReference>
<evidence type="ECO:0000256" key="6">
    <source>
        <dbReference type="ARBA" id="ARBA00022884"/>
    </source>
</evidence>
<keyword evidence="6 11" id="KW-0694">RNA-binding</keyword>
<keyword evidence="8" id="KW-0496">Mitochondrion</keyword>
<evidence type="ECO:0000256" key="12">
    <source>
        <dbReference type="SAM" id="MobiDB-lite"/>
    </source>
</evidence>
<evidence type="ECO:0000256" key="5">
    <source>
        <dbReference type="ARBA" id="ARBA00022691"/>
    </source>
</evidence>
<feature type="binding site" evidence="11">
    <location>
        <begin position="239"/>
        <end position="245"/>
    </location>
    <ligand>
        <name>S-adenosyl-L-methionine</name>
        <dbReference type="ChEBI" id="CHEBI:59789"/>
    </ligand>
</feature>
<dbReference type="GO" id="GO:0001510">
    <property type="term" value="P:RNA methylation"/>
    <property type="evidence" value="ECO:0007669"/>
    <property type="project" value="InterPro"/>
</dbReference>
<keyword evidence="5 11" id="KW-0949">S-adenosyl-L-methionine</keyword>
<evidence type="ECO:0000256" key="7">
    <source>
        <dbReference type="ARBA" id="ARBA00022946"/>
    </source>
</evidence>
<organism evidence="14 15">
    <name type="scientific">Strongylocentrotus purpuratus</name>
    <name type="common">Purple sea urchin</name>
    <dbReference type="NCBI Taxonomy" id="7668"/>
    <lineage>
        <taxon>Eukaryota</taxon>
        <taxon>Metazoa</taxon>
        <taxon>Echinodermata</taxon>
        <taxon>Eleutherozoa</taxon>
        <taxon>Echinozoa</taxon>
        <taxon>Echinoidea</taxon>
        <taxon>Euechinoidea</taxon>
        <taxon>Echinacea</taxon>
        <taxon>Camarodonta</taxon>
        <taxon>Echinidea</taxon>
        <taxon>Strongylocentrotidae</taxon>
        <taxon>Strongylocentrotus</taxon>
    </lineage>
</organism>
<feature type="region of interest" description="Disordered" evidence="12">
    <location>
        <begin position="40"/>
        <end position="88"/>
    </location>
</feature>
<dbReference type="Proteomes" id="UP000007110">
    <property type="component" value="Unassembled WGS sequence"/>
</dbReference>
<feature type="binding site" evidence="11">
    <location>
        <position position="262"/>
    </location>
    <ligand>
        <name>S-adenosyl-L-methionine</name>
        <dbReference type="ChEBI" id="CHEBI:59789"/>
    </ligand>
</feature>
<evidence type="ECO:0000256" key="8">
    <source>
        <dbReference type="ARBA" id="ARBA00023128"/>
    </source>
</evidence>
<keyword evidence="2" id="KW-0698">rRNA processing</keyword>
<dbReference type="GO" id="GO:0008173">
    <property type="term" value="F:RNA methyltransferase activity"/>
    <property type="evidence" value="ECO:0007669"/>
    <property type="project" value="InterPro"/>
</dbReference>
<dbReference type="GeneID" id="587799"/>
<evidence type="ECO:0000256" key="2">
    <source>
        <dbReference type="ARBA" id="ARBA00022552"/>
    </source>
</evidence>
<dbReference type="EnsemblMetazoa" id="XM_030995492">
    <property type="protein sequence ID" value="XP_030851352"/>
    <property type="gene ID" value="LOC587799"/>
</dbReference>
<sequence>MQSSGALLNNYSDVQETVDRLHSIGVEDFVQPHAGDVKRLRIKRETKPGRLRGGVEDTPEDAPEDAPENGNGAVEESISNPGSTGLDDLEVARKLQEREMLVRARDEDELEEGGDFGMGELEVRESRQPTKPWWDGRYIVATGYEHRMDLVQQLELEERGHSELVSEPSGANPIKVMDADLEISPHLRCFMNKSSFKRLPQAKRGSEEPNLQYYIMDPASVLPVLAMDVRTDDVVLDLCAGPGGKSVAILQTMLISTLTANEKVLSRKRRLQEVLGLCLPRSIRTSGAIRVSGLDGCEWGQIEPMAYDKVLVDVPCSTDRVSATQADNNLFKVSRSRERWDLPELQTDLLCAGLQAVKPGGTVVYSTCTMSPLQNDGVVQNAITRCQEEFNISTSVADLSPLARAYRDVFSFFPNCRYGQLVVPRISANYGPMYFSRLIRTR</sequence>
<dbReference type="CTD" id="387338"/>
<evidence type="ECO:0000256" key="11">
    <source>
        <dbReference type="PROSITE-ProRule" id="PRU01023"/>
    </source>
</evidence>
<dbReference type="Gene3D" id="6.20.240.40">
    <property type="match status" value="1"/>
</dbReference>
<evidence type="ECO:0000256" key="9">
    <source>
        <dbReference type="ARBA" id="ARBA00042050"/>
    </source>
</evidence>
<feature type="binding site" evidence="11">
    <location>
        <position position="313"/>
    </location>
    <ligand>
        <name>S-adenosyl-L-methionine</name>
        <dbReference type="ChEBI" id="CHEBI:59789"/>
    </ligand>
</feature>
<dbReference type="AlphaFoldDB" id="A0A7M7PJP6"/>
<dbReference type="GO" id="GO:0003723">
    <property type="term" value="F:RNA binding"/>
    <property type="evidence" value="ECO:0007669"/>
    <property type="project" value="UniProtKB-UniRule"/>
</dbReference>
<keyword evidence="4 11" id="KW-0808">Transferase</keyword>
<dbReference type="PRINTS" id="PR02008">
    <property type="entry name" value="RCMTFAMILY"/>
</dbReference>
<proteinExistence type="inferred from homology"/>
<protein>
    <recommendedName>
        <fullName evidence="9">NOL1/NOP2/Sun domain family member 4</fullName>
    </recommendedName>
</protein>
<reference evidence="15" key="1">
    <citation type="submission" date="2015-02" db="EMBL/GenBank/DDBJ databases">
        <title>Genome sequencing for Strongylocentrotus purpuratus.</title>
        <authorList>
            <person name="Murali S."/>
            <person name="Liu Y."/>
            <person name="Vee V."/>
            <person name="English A."/>
            <person name="Wang M."/>
            <person name="Skinner E."/>
            <person name="Han Y."/>
            <person name="Muzny D.M."/>
            <person name="Worley K.C."/>
            <person name="Gibbs R.A."/>
        </authorList>
    </citation>
    <scope>NUCLEOTIDE SEQUENCE</scope>
</reference>
<dbReference type="InterPro" id="IPR023267">
    <property type="entry name" value="RCMT"/>
</dbReference>
<feature type="domain" description="SAM-dependent MTase RsmB/NOP-type" evidence="13">
    <location>
        <begin position="140"/>
        <end position="441"/>
    </location>
</feature>
<feature type="active site" description="Nucleophile" evidence="11">
    <location>
        <position position="368"/>
    </location>
</feature>
<dbReference type="PANTHER" id="PTHR22808:SF3">
    <property type="entry name" value="5-METHYLCYTOSINE RRNA METHYLTRANSFERASE NSUN4"/>
    <property type="match status" value="1"/>
</dbReference>
<evidence type="ECO:0000256" key="4">
    <source>
        <dbReference type="ARBA" id="ARBA00022679"/>
    </source>
</evidence>
<dbReference type="InterPro" id="IPR049560">
    <property type="entry name" value="MeTrfase_RsmB-F_NOP2_cat"/>
</dbReference>
<name>A0A7M7PJP6_STRPU</name>
<feature type="region of interest" description="Disordered" evidence="12">
    <location>
        <begin position="104"/>
        <end position="124"/>
    </location>
</feature>
<dbReference type="FunFam" id="3.40.50.150:FF:000055">
    <property type="entry name" value="5-methylcytosine rRNA methyltransferase NSUN4"/>
    <property type="match status" value="1"/>
</dbReference>
<comment type="subcellular location">
    <subcellularLocation>
        <location evidence="1">Mitochondrion</location>
    </subcellularLocation>
</comment>
<evidence type="ECO:0000313" key="15">
    <source>
        <dbReference type="Proteomes" id="UP000007110"/>
    </source>
</evidence>
<dbReference type="InterPro" id="IPR029063">
    <property type="entry name" value="SAM-dependent_MTases_sf"/>
</dbReference>
<feature type="binding site" evidence="11">
    <location>
        <position position="295"/>
    </location>
    <ligand>
        <name>S-adenosyl-L-methionine</name>
        <dbReference type="ChEBI" id="CHEBI:59789"/>
    </ligand>
</feature>
<dbReference type="GO" id="GO:0005739">
    <property type="term" value="C:mitochondrion"/>
    <property type="evidence" value="ECO:0007669"/>
    <property type="project" value="UniProtKB-SubCell"/>
</dbReference>
<keyword evidence="15" id="KW-1185">Reference proteome</keyword>
<dbReference type="Pfam" id="PF01189">
    <property type="entry name" value="Methyltr_RsmB-F"/>
    <property type="match status" value="1"/>
</dbReference>
<keyword evidence="7" id="KW-0809">Transit peptide</keyword>
<dbReference type="OMA" id="MVNNFGD"/>
<evidence type="ECO:0000256" key="10">
    <source>
        <dbReference type="ARBA" id="ARBA00049302"/>
    </source>
</evidence>
<feature type="compositionally biased region" description="Acidic residues" evidence="12">
    <location>
        <begin position="57"/>
        <end position="67"/>
    </location>
</feature>
<comment type="similarity">
    <text evidence="11">Belongs to the class I-like SAM-binding methyltransferase superfamily. RsmB/NOP family.</text>
</comment>
<keyword evidence="3 11" id="KW-0489">Methyltransferase</keyword>
<evidence type="ECO:0000313" key="14">
    <source>
        <dbReference type="EnsemblMetazoa" id="XP_030851352"/>
    </source>
</evidence>
<dbReference type="GO" id="GO:0006364">
    <property type="term" value="P:rRNA processing"/>
    <property type="evidence" value="ECO:0007669"/>
    <property type="project" value="UniProtKB-KW"/>
</dbReference>
<evidence type="ECO:0000256" key="1">
    <source>
        <dbReference type="ARBA" id="ARBA00004173"/>
    </source>
</evidence>
<reference evidence="14" key="2">
    <citation type="submission" date="2021-01" db="UniProtKB">
        <authorList>
            <consortium name="EnsemblMetazoa"/>
        </authorList>
    </citation>
    <scope>IDENTIFICATION</scope>
</reference>
<dbReference type="SUPFAM" id="SSF53335">
    <property type="entry name" value="S-adenosyl-L-methionine-dependent methyltransferases"/>
    <property type="match status" value="1"/>
</dbReference>
<dbReference type="Gene3D" id="3.40.50.150">
    <property type="entry name" value="Vaccinia Virus protein VP39"/>
    <property type="match status" value="1"/>
</dbReference>
<evidence type="ECO:0000256" key="3">
    <source>
        <dbReference type="ARBA" id="ARBA00022603"/>
    </source>
</evidence>
<dbReference type="PROSITE" id="PS51686">
    <property type="entry name" value="SAM_MT_RSMB_NOP"/>
    <property type="match status" value="1"/>
</dbReference>